<comment type="caution">
    <text evidence="1">The sequence shown here is derived from an EMBL/GenBank/DDBJ whole genome shotgun (WGS) entry which is preliminary data.</text>
</comment>
<dbReference type="Proteomes" id="UP000191812">
    <property type="component" value="Unassembled WGS sequence"/>
</dbReference>
<proteinExistence type="predicted"/>
<evidence type="ECO:0000313" key="1">
    <source>
        <dbReference type="EMBL" id="CUX65934.1"/>
    </source>
</evidence>
<name>A0ABM9VNI8_9HYPH</name>
<gene>
    <name evidence="1" type="ORF">AGR13a_Lc90358</name>
</gene>
<reference evidence="1 2" key="1">
    <citation type="submission" date="2016-01" db="EMBL/GenBank/DDBJ databases">
        <authorList>
            <person name="Regsiter A."/>
            <person name="william w."/>
        </authorList>
    </citation>
    <scope>NUCLEOTIDE SEQUENCE [LARGE SCALE GENOMIC DNA]</scope>
    <source>
        <strain evidence="1 2">CFBP 6927</strain>
    </source>
</reference>
<evidence type="ECO:0000313" key="2">
    <source>
        <dbReference type="Proteomes" id="UP000191812"/>
    </source>
</evidence>
<keyword evidence="2" id="KW-1185">Reference proteome</keyword>
<organism evidence="1 2">
    <name type="scientific">Agrobacterium genomosp. 13 str. CFBP 6927</name>
    <dbReference type="NCBI Taxonomy" id="1183428"/>
    <lineage>
        <taxon>Bacteria</taxon>
        <taxon>Pseudomonadati</taxon>
        <taxon>Pseudomonadota</taxon>
        <taxon>Alphaproteobacteria</taxon>
        <taxon>Hyphomicrobiales</taxon>
        <taxon>Rhizobiaceae</taxon>
        <taxon>Rhizobium/Agrobacterium group</taxon>
        <taxon>Agrobacterium</taxon>
        <taxon>Agrobacterium tumefaciens complex</taxon>
    </lineage>
</organism>
<accession>A0ABM9VNI8</accession>
<dbReference type="EMBL" id="FBWH01000048">
    <property type="protein sequence ID" value="CUX65934.1"/>
    <property type="molecule type" value="Genomic_DNA"/>
</dbReference>
<protein>
    <submittedName>
        <fullName evidence="1">Uncharacterized protein</fullName>
    </submittedName>
</protein>
<sequence>MDVTIREALDTARLYRARRSEGGSMPAFLHSPV</sequence>